<sequence>AYIVPSSFPINEGDQLSVAIEIDGDTITGDSTLVPNPEYSNLSPYMTYVTLPFTASWEVSNTSFEATRTSFQIADEFMTKGYWAIMPISQTSIQITSAEVSAGEWGMYVQGGNPMNLSGAASGSIIYTTGGISDFSVINIL</sequence>
<dbReference type="EMBL" id="LIZX01000049">
    <property type="protein sequence ID" value="KPJ68580.1"/>
    <property type="molecule type" value="Genomic_DNA"/>
</dbReference>
<gene>
    <name evidence="1" type="ORF">AMJ44_06135</name>
</gene>
<comment type="caution">
    <text evidence="1">The sequence shown here is derived from an EMBL/GenBank/DDBJ whole genome shotgun (WGS) entry which is preliminary data.</text>
</comment>
<protein>
    <submittedName>
        <fullName evidence="1">Uncharacterized protein</fullName>
    </submittedName>
</protein>
<evidence type="ECO:0000313" key="2">
    <source>
        <dbReference type="Proteomes" id="UP000051861"/>
    </source>
</evidence>
<evidence type="ECO:0000313" key="1">
    <source>
        <dbReference type="EMBL" id="KPJ68580.1"/>
    </source>
</evidence>
<dbReference type="AlphaFoldDB" id="A0A0S7Y1Y0"/>
<accession>A0A0S7Y1Y0</accession>
<name>A0A0S7Y1Y0_UNCSA</name>
<feature type="non-terminal residue" evidence="1">
    <location>
        <position position="1"/>
    </location>
</feature>
<reference evidence="1 2" key="1">
    <citation type="journal article" date="2015" name="Microbiome">
        <title>Genomic resolution of linkages in carbon, nitrogen, and sulfur cycling among widespread estuary sediment bacteria.</title>
        <authorList>
            <person name="Baker B.J."/>
            <person name="Lazar C.S."/>
            <person name="Teske A.P."/>
            <person name="Dick G.J."/>
        </authorList>
    </citation>
    <scope>NUCLEOTIDE SEQUENCE [LARGE SCALE GENOMIC DNA]</scope>
    <source>
        <strain evidence="1">DG_54_3</strain>
    </source>
</reference>
<proteinExistence type="predicted"/>
<dbReference type="Proteomes" id="UP000051861">
    <property type="component" value="Unassembled WGS sequence"/>
</dbReference>
<organism evidence="1 2">
    <name type="scientific">candidate division WOR-1 bacterium DG_54_3</name>
    <dbReference type="NCBI Taxonomy" id="1703775"/>
    <lineage>
        <taxon>Bacteria</taxon>
        <taxon>Bacillati</taxon>
        <taxon>Saganbacteria</taxon>
    </lineage>
</organism>